<dbReference type="InterPro" id="IPR051446">
    <property type="entry name" value="HTH_trans_reg/aminotransferase"/>
</dbReference>
<dbReference type="CDD" id="cd00609">
    <property type="entry name" value="AAT_like"/>
    <property type="match status" value="1"/>
</dbReference>
<dbReference type="EMBL" id="BAAABM010000064">
    <property type="protein sequence ID" value="GAA0364807.1"/>
    <property type="molecule type" value="Genomic_DNA"/>
</dbReference>
<keyword evidence="8" id="KW-1185">Reference proteome</keyword>
<dbReference type="SUPFAM" id="SSF46785">
    <property type="entry name" value="Winged helix' DNA-binding domain"/>
    <property type="match status" value="1"/>
</dbReference>
<keyword evidence="4" id="KW-0238">DNA-binding</keyword>
<dbReference type="Gene3D" id="3.40.640.10">
    <property type="entry name" value="Type I PLP-dependent aspartate aminotransferase-like (Major domain)"/>
    <property type="match status" value="1"/>
</dbReference>
<protein>
    <submittedName>
        <fullName evidence="7">PLP-dependent aminotransferase family protein</fullName>
    </submittedName>
</protein>
<dbReference type="InterPro" id="IPR015421">
    <property type="entry name" value="PyrdxlP-dep_Trfase_major"/>
</dbReference>
<evidence type="ECO:0000259" key="6">
    <source>
        <dbReference type="PROSITE" id="PS50949"/>
    </source>
</evidence>
<evidence type="ECO:0000313" key="7">
    <source>
        <dbReference type="EMBL" id="GAA0364807.1"/>
    </source>
</evidence>
<evidence type="ECO:0000256" key="4">
    <source>
        <dbReference type="ARBA" id="ARBA00023125"/>
    </source>
</evidence>
<organism evidence="7 8">
    <name type="scientific">Actinoallomurus spadix</name>
    <dbReference type="NCBI Taxonomy" id="79912"/>
    <lineage>
        <taxon>Bacteria</taxon>
        <taxon>Bacillati</taxon>
        <taxon>Actinomycetota</taxon>
        <taxon>Actinomycetes</taxon>
        <taxon>Streptosporangiales</taxon>
        <taxon>Thermomonosporaceae</taxon>
        <taxon>Actinoallomurus</taxon>
    </lineage>
</organism>
<evidence type="ECO:0000256" key="2">
    <source>
        <dbReference type="ARBA" id="ARBA00022898"/>
    </source>
</evidence>
<dbReference type="InterPro" id="IPR015422">
    <property type="entry name" value="PyrdxlP-dep_Trfase_small"/>
</dbReference>
<dbReference type="Pfam" id="PF00392">
    <property type="entry name" value="GntR"/>
    <property type="match status" value="1"/>
</dbReference>
<dbReference type="Gene3D" id="1.10.10.10">
    <property type="entry name" value="Winged helix-like DNA-binding domain superfamily/Winged helix DNA-binding domain"/>
    <property type="match status" value="1"/>
</dbReference>
<evidence type="ECO:0000256" key="1">
    <source>
        <dbReference type="ARBA" id="ARBA00005384"/>
    </source>
</evidence>
<keyword evidence="5" id="KW-0804">Transcription</keyword>
<dbReference type="InterPro" id="IPR004839">
    <property type="entry name" value="Aminotransferase_I/II_large"/>
</dbReference>
<dbReference type="PANTHER" id="PTHR46577">
    <property type="entry name" value="HTH-TYPE TRANSCRIPTIONAL REGULATORY PROTEIN GABR"/>
    <property type="match status" value="1"/>
</dbReference>
<evidence type="ECO:0000256" key="5">
    <source>
        <dbReference type="ARBA" id="ARBA00023163"/>
    </source>
</evidence>
<name>A0ABN0XI95_9ACTN</name>
<comment type="similarity">
    <text evidence="1">In the C-terminal section; belongs to the class-I pyridoxal-phosphate-dependent aminotransferase family.</text>
</comment>
<comment type="caution">
    <text evidence="7">The sequence shown here is derived from an EMBL/GenBank/DDBJ whole genome shotgun (WGS) entry which is preliminary data.</text>
</comment>
<gene>
    <name evidence="7" type="ORF">GCM10010151_63480</name>
</gene>
<dbReference type="RefSeq" id="WP_252803482.1">
    <property type="nucleotide sequence ID" value="NZ_BAAABM010000064.1"/>
</dbReference>
<keyword evidence="7" id="KW-0032">Aminotransferase</keyword>
<feature type="domain" description="HTH gntR-type" evidence="6">
    <location>
        <begin position="4"/>
        <end position="70"/>
    </location>
</feature>
<evidence type="ECO:0000256" key="3">
    <source>
        <dbReference type="ARBA" id="ARBA00023015"/>
    </source>
</evidence>
<keyword evidence="7" id="KW-0808">Transferase</keyword>
<dbReference type="GO" id="GO:0008483">
    <property type="term" value="F:transaminase activity"/>
    <property type="evidence" value="ECO:0007669"/>
    <property type="project" value="UniProtKB-KW"/>
</dbReference>
<dbReference type="Pfam" id="PF00155">
    <property type="entry name" value="Aminotran_1_2"/>
    <property type="match status" value="1"/>
</dbReference>
<sequence length="466" mass="49141">MNNDSSIAGLAQELRAEIARLRPGDRLPSSRSLMSRHQVSPVTVARAIRLLAAEGLLVARPGSGTYVAERPRPAPAEPADLDWQAVALGDRTVDAEGVVGLLSQAPEGVIALSGGYLAPALQPVRALAAAAARAARRPDAWERPPLWGLRDLREWFARTAGGDVTAADVTITSGGQSAIGLILRALLPPGAPLLVESPTYLGALASARAAGLRPVPVPIDDQGLRTDLLADAFAATGARALFCQPTFHNPTGTVLSRPRREQVLDVARAAGAFVVEDDYSRHLAIDPPPPPLVASDRDGRVVHIASLTKITAPSLRVAAVIARGAVAERIRSAQVVESFFVARPLQETALELVTSSAWPRHLRTVGEELRRRRDALTTALAAAGLRPAVRPHGGLHLWVGLPEGVDDVALAEAALRAGVLVSPGRRYFPAESPRPRVRLSYGTAAGETELAEGAARFARILAATAR</sequence>
<dbReference type="CDD" id="cd07377">
    <property type="entry name" value="WHTH_GntR"/>
    <property type="match status" value="1"/>
</dbReference>
<dbReference type="PROSITE" id="PS50949">
    <property type="entry name" value="HTH_GNTR"/>
    <property type="match status" value="1"/>
</dbReference>
<dbReference type="SMART" id="SM00345">
    <property type="entry name" value="HTH_GNTR"/>
    <property type="match status" value="1"/>
</dbReference>
<dbReference type="SUPFAM" id="SSF53383">
    <property type="entry name" value="PLP-dependent transferases"/>
    <property type="match status" value="1"/>
</dbReference>
<dbReference type="InterPro" id="IPR015424">
    <property type="entry name" value="PyrdxlP-dep_Trfase"/>
</dbReference>
<evidence type="ECO:0000313" key="8">
    <source>
        <dbReference type="Proteomes" id="UP001501822"/>
    </source>
</evidence>
<reference evidence="7 8" key="1">
    <citation type="journal article" date="2019" name="Int. J. Syst. Evol. Microbiol.">
        <title>The Global Catalogue of Microorganisms (GCM) 10K type strain sequencing project: providing services to taxonomists for standard genome sequencing and annotation.</title>
        <authorList>
            <consortium name="The Broad Institute Genomics Platform"/>
            <consortium name="The Broad Institute Genome Sequencing Center for Infectious Disease"/>
            <person name="Wu L."/>
            <person name="Ma J."/>
        </authorList>
    </citation>
    <scope>NUCLEOTIDE SEQUENCE [LARGE SCALE GENOMIC DNA]</scope>
    <source>
        <strain evidence="7 8">JCM 3146</strain>
    </source>
</reference>
<dbReference type="InterPro" id="IPR036388">
    <property type="entry name" value="WH-like_DNA-bd_sf"/>
</dbReference>
<proteinExistence type="inferred from homology"/>
<dbReference type="PANTHER" id="PTHR46577:SF1">
    <property type="entry name" value="HTH-TYPE TRANSCRIPTIONAL REGULATORY PROTEIN GABR"/>
    <property type="match status" value="1"/>
</dbReference>
<keyword evidence="3" id="KW-0805">Transcription regulation</keyword>
<keyword evidence="2" id="KW-0663">Pyridoxal phosphate</keyword>
<dbReference type="InterPro" id="IPR000524">
    <property type="entry name" value="Tscrpt_reg_HTH_GntR"/>
</dbReference>
<accession>A0ABN0XI95</accession>
<dbReference type="InterPro" id="IPR036390">
    <property type="entry name" value="WH_DNA-bd_sf"/>
</dbReference>
<dbReference type="Gene3D" id="3.90.1150.10">
    <property type="entry name" value="Aspartate Aminotransferase, domain 1"/>
    <property type="match status" value="1"/>
</dbReference>
<dbReference type="Proteomes" id="UP001501822">
    <property type="component" value="Unassembled WGS sequence"/>
</dbReference>